<evidence type="ECO:0000256" key="1">
    <source>
        <dbReference type="SAM" id="Phobius"/>
    </source>
</evidence>
<keyword evidence="3" id="KW-1185">Reference proteome</keyword>
<feature type="transmembrane region" description="Helical" evidence="1">
    <location>
        <begin position="365"/>
        <end position="387"/>
    </location>
</feature>
<feature type="transmembrane region" description="Helical" evidence="1">
    <location>
        <begin position="116"/>
        <end position="133"/>
    </location>
</feature>
<feature type="transmembrane region" description="Helical" evidence="1">
    <location>
        <begin position="278"/>
        <end position="294"/>
    </location>
</feature>
<sequence length="473" mass="54205">MIDFYRKYRAVGNWINLLLLGSVMLPLLALSYYNHPSPVDDYCYIDTVFKYGWLEAMNYYYTGWTGRYFGILLNHSNPLLFHWIEGFKVLPVVLLAGTVGALYWLARQLTPTLSRWAHAGFAGVIFFLYLLKIPSVAEAYYWMAAFVTYTVPTLLTLCWIVVVLRWYRLETSLMRWLTALFAGFLLFATIGSSETNLLVIMLLLAGWCGYRVLFQRRWDAFMLGMVVVAVFSCYLFFSAPGNEARLGGNPLSGNVVASALSSFRKLIVLSIEWITRTPLLLFSVVWLLVLSRMAPQARTYFAVPPLYVLLLYVGVLSAQLFPSYYGIGIEPTLRVINCVYFFFLVGWFYLVGVVFHYLAQKRTFAFPPLLYVGVCVVLALLVALSFYRSPQVRMLYTDWLRGGAAAFDREMYARYALIKQTEASEVYLPAIQHRPPSLFVGDIEKSESHWWNKCTAGYFGKQTIHLLEKPTTE</sequence>
<feature type="transmembrane region" description="Helical" evidence="1">
    <location>
        <begin position="12"/>
        <end position="33"/>
    </location>
</feature>
<feature type="transmembrane region" description="Helical" evidence="1">
    <location>
        <begin position="173"/>
        <end position="191"/>
    </location>
</feature>
<dbReference type="EMBL" id="JACHGF010000003">
    <property type="protein sequence ID" value="MBB5284521.1"/>
    <property type="molecule type" value="Genomic_DNA"/>
</dbReference>
<keyword evidence="1" id="KW-0812">Transmembrane</keyword>
<keyword evidence="1" id="KW-0472">Membrane</keyword>
<protein>
    <submittedName>
        <fullName evidence="2">Uncharacterized protein</fullName>
    </submittedName>
</protein>
<dbReference type="Proteomes" id="UP000557307">
    <property type="component" value="Unassembled WGS sequence"/>
</dbReference>
<organism evidence="2 3">
    <name type="scientific">Rhabdobacter roseus</name>
    <dbReference type="NCBI Taxonomy" id="1655419"/>
    <lineage>
        <taxon>Bacteria</taxon>
        <taxon>Pseudomonadati</taxon>
        <taxon>Bacteroidota</taxon>
        <taxon>Cytophagia</taxon>
        <taxon>Cytophagales</taxon>
        <taxon>Cytophagaceae</taxon>
        <taxon>Rhabdobacter</taxon>
    </lineage>
</organism>
<feature type="transmembrane region" description="Helical" evidence="1">
    <location>
        <begin position="139"/>
        <end position="166"/>
    </location>
</feature>
<evidence type="ECO:0000313" key="2">
    <source>
        <dbReference type="EMBL" id="MBB5284521.1"/>
    </source>
</evidence>
<keyword evidence="1" id="KW-1133">Transmembrane helix</keyword>
<name>A0A840TLR6_9BACT</name>
<feature type="transmembrane region" description="Helical" evidence="1">
    <location>
        <begin position="197"/>
        <end position="213"/>
    </location>
</feature>
<gene>
    <name evidence="2" type="ORF">HNQ92_002664</name>
</gene>
<accession>A0A840TLR6</accession>
<feature type="transmembrane region" description="Helical" evidence="1">
    <location>
        <begin position="220"/>
        <end position="239"/>
    </location>
</feature>
<evidence type="ECO:0000313" key="3">
    <source>
        <dbReference type="Proteomes" id="UP000557307"/>
    </source>
</evidence>
<dbReference type="Pfam" id="PF19528">
    <property type="entry name" value="DUF6056"/>
    <property type="match status" value="1"/>
</dbReference>
<dbReference type="InterPro" id="IPR045691">
    <property type="entry name" value="DUF6056"/>
</dbReference>
<dbReference type="AlphaFoldDB" id="A0A840TLR6"/>
<feature type="transmembrane region" description="Helical" evidence="1">
    <location>
        <begin position="80"/>
        <end position="104"/>
    </location>
</feature>
<feature type="transmembrane region" description="Helical" evidence="1">
    <location>
        <begin position="339"/>
        <end position="359"/>
    </location>
</feature>
<dbReference type="RefSeq" id="WP_184174453.1">
    <property type="nucleotide sequence ID" value="NZ_JACHGF010000003.1"/>
</dbReference>
<comment type="caution">
    <text evidence="2">The sequence shown here is derived from an EMBL/GenBank/DDBJ whole genome shotgun (WGS) entry which is preliminary data.</text>
</comment>
<feature type="transmembrane region" description="Helical" evidence="1">
    <location>
        <begin position="306"/>
        <end position="327"/>
    </location>
</feature>
<proteinExistence type="predicted"/>
<reference evidence="2 3" key="1">
    <citation type="submission" date="2020-08" db="EMBL/GenBank/DDBJ databases">
        <title>Genomic Encyclopedia of Type Strains, Phase IV (KMG-IV): sequencing the most valuable type-strain genomes for metagenomic binning, comparative biology and taxonomic classification.</title>
        <authorList>
            <person name="Goeker M."/>
        </authorList>
    </citation>
    <scope>NUCLEOTIDE SEQUENCE [LARGE SCALE GENOMIC DNA]</scope>
    <source>
        <strain evidence="2 3">DSM 105074</strain>
    </source>
</reference>